<reference evidence="2" key="1">
    <citation type="submission" date="2018-12" db="EMBL/GenBank/DDBJ databases">
        <authorList>
            <person name="Will S."/>
            <person name="Neumann-Schaal M."/>
            <person name="Henke P."/>
        </authorList>
    </citation>
    <scope>NUCLEOTIDE SEQUENCE</scope>
    <source>
        <strain evidence="2">PCC 7102</strain>
    </source>
</reference>
<evidence type="ECO:0000259" key="1">
    <source>
        <dbReference type="Pfam" id="PF14082"/>
    </source>
</evidence>
<accession>A0A3S1ANK0</accession>
<gene>
    <name evidence="2" type="ORF">DSM106972_088430</name>
</gene>
<evidence type="ECO:0000313" key="2">
    <source>
        <dbReference type="EMBL" id="RUS96172.1"/>
    </source>
</evidence>
<protein>
    <recommendedName>
        <fullName evidence="1">Shedu protein SduA C-terminal domain-containing protein</fullName>
    </recommendedName>
</protein>
<proteinExistence type="predicted"/>
<evidence type="ECO:0000313" key="3">
    <source>
        <dbReference type="Proteomes" id="UP000271624"/>
    </source>
</evidence>
<dbReference type="Pfam" id="PF14082">
    <property type="entry name" value="SduA_C"/>
    <property type="match status" value="1"/>
</dbReference>
<dbReference type="EMBL" id="RSCL01000038">
    <property type="protein sequence ID" value="RUS96172.1"/>
    <property type="molecule type" value="Genomic_DNA"/>
</dbReference>
<dbReference type="OrthoDB" id="280361at2"/>
<dbReference type="Proteomes" id="UP000271624">
    <property type="component" value="Unassembled WGS sequence"/>
</dbReference>
<dbReference type="InterPro" id="IPR025359">
    <property type="entry name" value="SduA_C"/>
</dbReference>
<organism evidence="2 3">
    <name type="scientific">Dulcicalothrix desertica PCC 7102</name>
    <dbReference type="NCBI Taxonomy" id="232991"/>
    <lineage>
        <taxon>Bacteria</taxon>
        <taxon>Bacillati</taxon>
        <taxon>Cyanobacteriota</taxon>
        <taxon>Cyanophyceae</taxon>
        <taxon>Nostocales</taxon>
        <taxon>Calotrichaceae</taxon>
        <taxon>Dulcicalothrix</taxon>
    </lineage>
</organism>
<name>A0A3S1ANK0_9CYAN</name>
<reference evidence="2" key="2">
    <citation type="journal article" date="2019" name="Genome Biol. Evol.">
        <title>Day and night: Metabolic profiles and evolutionary relationships of six axenic non-marine cyanobacteria.</title>
        <authorList>
            <person name="Will S.E."/>
            <person name="Henke P."/>
            <person name="Boedeker C."/>
            <person name="Huang S."/>
            <person name="Brinkmann H."/>
            <person name="Rohde M."/>
            <person name="Jarek M."/>
            <person name="Friedl T."/>
            <person name="Seufert S."/>
            <person name="Schumacher M."/>
            <person name="Overmann J."/>
            <person name="Neumann-Schaal M."/>
            <person name="Petersen J."/>
        </authorList>
    </citation>
    <scope>NUCLEOTIDE SEQUENCE [LARGE SCALE GENOMIC DNA]</scope>
    <source>
        <strain evidence="2">PCC 7102</strain>
    </source>
</reference>
<comment type="caution">
    <text evidence="2">The sequence shown here is derived from an EMBL/GenBank/DDBJ whole genome shotgun (WGS) entry which is preliminary data.</text>
</comment>
<sequence length="208" mass="24827">MKNFINIDFDLSICRSQLAEFQALLQSKKSLSEKEDILPFFRDRVHLSAFLASYNIKISRYDRLAFEYDIFGDFTADLVVGDSVTKSYCFIEFEDARPNSVFVKKTGKYSPDWSPRFEKGFSQVVDWFWKLDDLEKTDDFESRFDSRNIDYIGLLFIGRTEYLEVKEKKRLAWRQQNLVVNSKHVYCFTFDELYNDLLFRLNKYYLAP</sequence>
<feature type="domain" description="Shedu protein SduA C-terminal" evidence="1">
    <location>
        <begin position="32"/>
        <end position="194"/>
    </location>
</feature>
<keyword evidence="3" id="KW-1185">Reference proteome</keyword>
<dbReference type="AlphaFoldDB" id="A0A3S1ANK0"/>
<dbReference type="RefSeq" id="WP_127086824.1">
    <property type="nucleotide sequence ID" value="NZ_RSCL01000038.1"/>
</dbReference>